<protein>
    <submittedName>
        <fullName evidence="2">AhpC/TSA family protein</fullName>
    </submittedName>
</protein>
<dbReference type="Proteomes" id="UP000185093">
    <property type="component" value="Unassembled WGS sequence"/>
</dbReference>
<dbReference type="Gene3D" id="3.40.30.10">
    <property type="entry name" value="Glutaredoxin"/>
    <property type="match status" value="1"/>
</dbReference>
<dbReference type="PROSITE" id="PS51352">
    <property type="entry name" value="THIOREDOXIN_2"/>
    <property type="match status" value="1"/>
</dbReference>
<dbReference type="PANTHER" id="PTHR42852:SF1">
    <property type="entry name" value="THIOREDOXIN-LIKE PROTEIN YNEN"/>
    <property type="match status" value="1"/>
</dbReference>
<dbReference type="InterPro" id="IPR050553">
    <property type="entry name" value="Thioredoxin_ResA/DsbE_sf"/>
</dbReference>
<dbReference type="PANTHER" id="PTHR42852">
    <property type="entry name" value="THIOL:DISULFIDE INTERCHANGE PROTEIN DSBE"/>
    <property type="match status" value="1"/>
</dbReference>
<evidence type="ECO:0000313" key="3">
    <source>
        <dbReference type="Proteomes" id="UP000185093"/>
    </source>
</evidence>
<dbReference type="RefSeq" id="WP_074199552.1">
    <property type="nucleotide sequence ID" value="NZ_DAONLC010000031.1"/>
</dbReference>
<dbReference type="InterPro" id="IPR000866">
    <property type="entry name" value="AhpC/TSA"/>
</dbReference>
<dbReference type="CDD" id="cd02966">
    <property type="entry name" value="TlpA_like_family"/>
    <property type="match status" value="1"/>
</dbReference>
<organism evidence="2 3">
    <name type="scientific">Acetomicrobium flavidum</name>
    <dbReference type="NCBI Taxonomy" id="49896"/>
    <lineage>
        <taxon>Bacteria</taxon>
        <taxon>Thermotogati</taxon>
        <taxon>Synergistota</taxon>
        <taxon>Synergistia</taxon>
        <taxon>Synergistales</taxon>
        <taxon>Acetomicrobiaceae</taxon>
        <taxon>Acetomicrobium</taxon>
    </lineage>
</organism>
<dbReference type="PROSITE" id="PS00194">
    <property type="entry name" value="THIOREDOXIN_1"/>
    <property type="match status" value="1"/>
</dbReference>
<dbReference type="InterPro" id="IPR036249">
    <property type="entry name" value="Thioredoxin-like_sf"/>
</dbReference>
<sequence>MKAIRAVNLSISVLLFSLLFAICFVYEASASSLVQKGRVAPNFEVVDLNGNPFKLSDLKGKPVLLNFWATWCPPCKSELPEFERFFEEYGKQVHIVAINLTLSEKSKDAVKEFVKKQGLTFPIYLDVEGSVAETYLVRYIPTSYFLDENLVVKDMHVGPLKFEDMVKKFEVD</sequence>
<gene>
    <name evidence="2" type="ORF">SAMN05444368_1135</name>
</gene>
<evidence type="ECO:0000313" key="2">
    <source>
        <dbReference type="EMBL" id="SIN68129.1"/>
    </source>
</evidence>
<accession>A0ABY1JDA7</accession>
<feature type="domain" description="Thioredoxin" evidence="1">
    <location>
        <begin position="34"/>
        <end position="172"/>
    </location>
</feature>
<keyword evidence="3" id="KW-1185">Reference proteome</keyword>
<proteinExistence type="predicted"/>
<comment type="caution">
    <text evidence="2">The sequence shown here is derived from an EMBL/GenBank/DDBJ whole genome shotgun (WGS) entry which is preliminary data.</text>
</comment>
<dbReference type="InterPro" id="IPR017937">
    <property type="entry name" value="Thioredoxin_CS"/>
</dbReference>
<dbReference type="InterPro" id="IPR013766">
    <property type="entry name" value="Thioredoxin_domain"/>
</dbReference>
<name>A0ABY1JDA7_9BACT</name>
<dbReference type="SUPFAM" id="SSF52833">
    <property type="entry name" value="Thioredoxin-like"/>
    <property type="match status" value="1"/>
</dbReference>
<dbReference type="EMBL" id="FSQZ01000001">
    <property type="protein sequence ID" value="SIN68129.1"/>
    <property type="molecule type" value="Genomic_DNA"/>
</dbReference>
<reference evidence="2 3" key="1">
    <citation type="submission" date="2016-11" db="EMBL/GenBank/DDBJ databases">
        <authorList>
            <person name="Varghese N."/>
            <person name="Submissions S."/>
        </authorList>
    </citation>
    <scope>NUCLEOTIDE SEQUENCE [LARGE SCALE GENOMIC DNA]</scope>
    <source>
        <strain evidence="2 3">DSM 20664</strain>
    </source>
</reference>
<evidence type="ECO:0000259" key="1">
    <source>
        <dbReference type="PROSITE" id="PS51352"/>
    </source>
</evidence>
<dbReference type="Pfam" id="PF00578">
    <property type="entry name" value="AhpC-TSA"/>
    <property type="match status" value="1"/>
</dbReference>